<dbReference type="Proteomes" id="UP000257144">
    <property type="component" value="Unassembled WGS sequence"/>
</dbReference>
<organism evidence="2 3">
    <name type="scientific">Neobacillus piezotolerans</name>
    <dbReference type="NCBI Taxonomy" id="2259171"/>
    <lineage>
        <taxon>Bacteria</taxon>
        <taxon>Bacillati</taxon>
        <taxon>Bacillota</taxon>
        <taxon>Bacilli</taxon>
        <taxon>Bacillales</taxon>
        <taxon>Bacillaceae</taxon>
        <taxon>Neobacillus</taxon>
    </lineage>
</organism>
<keyword evidence="3" id="KW-1185">Reference proteome</keyword>
<dbReference type="OrthoDB" id="7358785at2"/>
<name>A0A3D8GJR8_9BACI</name>
<proteinExistence type="predicted"/>
<evidence type="ECO:0000256" key="1">
    <source>
        <dbReference type="SAM" id="MobiDB-lite"/>
    </source>
</evidence>
<dbReference type="NCBIfam" id="NF041373">
    <property type="entry name" value="HGG_STG"/>
    <property type="match status" value="1"/>
</dbReference>
<evidence type="ECO:0000313" key="3">
    <source>
        <dbReference type="Proteomes" id="UP000257144"/>
    </source>
</evidence>
<dbReference type="RefSeq" id="WP_115454157.1">
    <property type="nucleotide sequence ID" value="NZ_QNQT01000020.1"/>
</dbReference>
<reference evidence="2 3" key="1">
    <citation type="submission" date="2018-07" db="EMBL/GenBank/DDBJ databases">
        <title>Bacillus sp. YLB-04 draft genome sequence.</title>
        <authorList>
            <person name="Yu L."/>
            <person name="Tang X."/>
        </authorList>
    </citation>
    <scope>NUCLEOTIDE SEQUENCE [LARGE SCALE GENOMIC DNA]</scope>
    <source>
        <strain evidence="2 3">YLB-04</strain>
    </source>
</reference>
<accession>A0A3D8GJR8</accession>
<dbReference type="AlphaFoldDB" id="A0A3D8GJR8"/>
<dbReference type="EMBL" id="QNQT01000020">
    <property type="protein sequence ID" value="RDU34700.1"/>
    <property type="molecule type" value="Genomic_DNA"/>
</dbReference>
<feature type="region of interest" description="Disordered" evidence="1">
    <location>
        <begin position="31"/>
        <end position="68"/>
    </location>
</feature>
<evidence type="ECO:0000313" key="2">
    <source>
        <dbReference type="EMBL" id="RDU34700.1"/>
    </source>
</evidence>
<sequence>MDDYLCGAKTRSGRPCRNPRFVGTGRCKYHGGLSTGPKDPSKLKGNKNAVGNKGGGAPKGNKNAAKKKPEIREVIIPLGRRKIYIKYAILNGEQREISRQVV</sequence>
<protein>
    <submittedName>
        <fullName evidence="2">Uncharacterized protein</fullName>
    </submittedName>
</protein>
<comment type="caution">
    <text evidence="2">The sequence shown here is derived from an EMBL/GenBank/DDBJ whole genome shotgun (WGS) entry which is preliminary data.</text>
</comment>
<gene>
    <name evidence="2" type="ORF">DRW41_22000</name>
</gene>
<dbReference type="InterPro" id="IPR047675">
    <property type="entry name" value="Putative_zinc-bd"/>
</dbReference>